<accession>K1U2Q9</accession>
<feature type="non-terminal residue" evidence="2">
    <location>
        <position position="79"/>
    </location>
</feature>
<sequence length="79" mass="8249">MLGMGNMRQWLMNISLVGGWFPAAAFAVVAVLSVTLLVSAAVSKRDGRILATVLPIGVAAVSGMIGYVVAWLLSDVFVV</sequence>
<feature type="transmembrane region" description="Helical" evidence="1">
    <location>
        <begin position="49"/>
        <end position="73"/>
    </location>
</feature>
<evidence type="ECO:0000256" key="1">
    <source>
        <dbReference type="SAM" id="Phobius"/>
    </source>
</evidence>
<proteinExistence type="predicted"/>
<dbReference type="EMBL" id="AJWZ01004308">
    <property type="protein sequence ID" value="EKC65801.1"/>
    <property type="molecule type" value="Genomic_DNA"/>
</dbReference>
<evidence type="ECO:0000313" key="2">
    <source>
        <dbReference type="EMBL" id="EKC65801.1"/>
    </source>
</evidence>
<comment type="caution">
    <text evidence="2">The sequence shown here is derived from an EMBL/GenBank/DDBJ whole genome shotgun (WGS) entry which is preliminary data.</text>
</comment>
<keyword evidence="1" id="KW-0812">Transmembrane</keyword>
<organism evidence="2">
    <name type="scientific">human gut metagenome</name>
    <dbReference type="NCBI Taxonomy" id="408170"/>
    <lineage>
        <taxon>unclassified sequences</taxon>
        <taxon>metagenomes</taxon>
        <taxon>organismal metagenomes</taxon>
    </lineage>
</organism>
<keyword evidence="1" id="KW-1133">Transmembrane helix</keyword>
<feature type="transmembrane region" description="Helical" evidence="1">
    <location>
        <begin position="20"/>
        <end position="42"/>
    </location>
</feature>
<protein>
    <submittedName>
        <fullName evidence="2">Uncharacterized protein</fullName>
    </submittedName>
</protein>
<gene>
    <name evidence="2" type="ORF">OBE_06272</name>
</gene>
<keyword evidence="1" id="KW-0472">Membrane</keyword>
<reference evidence="2" key="1">
    <citation type="journal article" date="2013" name="Environ. Microbiol.">
        <title>Microbiota from the distal guts of lean and obese adolescents exhibit partial functional redundancy besides clear differences in community structure.</title>
        <authorList>
            <person name="Ferrer M."/>
            <person name="Ruiz A."/>
            <person name="Lanza F."/>
            <person name="Haange S.B."/>
            <person name="Oberbach A."/>
            <person name="Till H."/>
            <person name="Bargiela R."/>
            <person name="Campoy C."/>
            <person name="Segura M.T."/>
            <person name="Richter M."/>
            <person name="von Bergen M."/>
            <person name="Seifert J."/>
            <person name="Suarez A."/>
        </authorList>
    </citation>
    <scope>NUCLEOTIDE SEQUENCE</scope>
</reference>
<dbReference type="AlphaFoldDB" id="K1U2Q9"/>
<name>K1U2Q9_9ZZZZ</name>